<evidence type="ECO:0000313" key="2">
    <source>
        <dbReference type="EMBL" id="KAK3723388.1"/>
    </source>
</evidence>
<dbReference type="Proteomes" id="UP001283361">
    <property type="component" value="Unassembled WGS sequence"/>
</dbReference>
<keyword evidence="3" id="KW-1185">Reference proteome</keyword>
<dbReference type="EMBL" id="JAWDGP010007362">
    <property type="protein sequence ID" value="KAK3723388.1"/>
    <property type="molecule type" value="Genomic_DNA"/>
</dbReference>
<keyword evidence="1" id="KW-0812">Transmembrane</keyword>
<keyword evidence="1" id="KW-0472">Membrane</keyword>
<proteinExistence type="predicted"/>
<organism evidence="2 3">
    <name type="scientific">Elysia crispata</name>
    <name type="common">lettuce slug</name>
    <dbReference type="NCBI Taxonomy" id="231223"/>
    <lineage>
        <taxon>Eukaryota</taxon>
        <taxon>Metazoa</taxon>
        <taxon>Spiralia</taxon>
        <taxon>Lophotrochozoa</taxon>
        <taxon>Mollusca</taxon>
        <taxon>Gastropoda</taxon>
        <taxon>Heterobranchia</taxon>
        <taxon>Euthyneura</taxon>
        <taxon>Panpulmonata</taxon>
        <taxon>Sacoglossa</taxon>
        <taxon>Placobranchoidea</taxon>
        <taxon>Plakobranchidae</taxon>
        <taxon>Elysia</taxon>
    </lineage>
</organism>
<feature type="transmembrane region" description="Helical" evidence="1">
    <location>
        <begin position="87"/>
        <end position="107"/>
    </location>
</feature>
<evidence type="ECO:0000256" key="1">
    <source>
        <dbReference type="SAM" id="Phobius"/>
    </source>
</evidence>
<gene>
    <name evidence="2" type="ORF">RRG08_044293</name>
</gene>
<comment type="caution">
    <text evidence="2">The sequence shown here is derived from an EMBL/GenBank/DDBJ whole genome shotgun (WGS) entry which is preliminary data.</text>
</comment>
<dbReference type="AlphaFoldDB" id="A0AAE0XXK2"/>
<evidence type="ECO:0000313" key="3">
    <source>
        <dbReference type="Proteomes" id="UP001283361"/>
    </source>
</evidence>
<sequence length="113" mass="12372">MVVVKRVPTLDSSSRPPCPDLLCALCESLCGSSLADLSSSVALFGFLSQSFFKDKSNLISFLTFYSLEQSYGAPVHTTQHHMTLPHYVMYLACKIPCVLVITAVSVMSHQRLG</sequence>
<keyword evidence="1" id="KW-1133">Transmembrane helix</keyword>
<name>A0AAE0XXK2_9GAST</name>
<accession>A0AAE0XXK2</accession>
<protein>
    <submittedName>
        <fullName evidence="2">Uncharacterized protein</fullName>
    </submittedName>
</protein>
<reference evidence="2" key="1">
    <citation type="journal article" date="2023" name="G3 (Bethesda)">
        <title>A reference genome for the long-term kleptoplast-retaining sea slug Elysia crispata morphotype clarki.</title>
        <authorList>
            <person name="Eastman K.E."/>
            <person name="Pendleton A.L."/>
            <person name="Shaikh M.A."/>
            <person name="Suttiyut T."/>
            <person name="Ogas R."/>
            <person name="Tomko P."/>
            <person name="Gavelis G."/>
            <person name="Widhalm J.R."/>
            <person name="Wisecaver J.H."/>
        </authorList>
    </citation>
    <scope>NUCLEOTIDE SEQUENCE</scope>
    <source>
        <strain evidence="2">ECLA1</strain>
    </source>
</reference>